<dbReference type="AlphaFoldDB" id="A0A840QRT3"/>
<keyword evidence="1" id="KW-0472">Membrane</keyword>
<comment type="caution">
    <text evidence="2">The sequence shown here is derived from an EMBL/GenBank/DDBJ whole genome shotgun (WGS) entry which is preliminary data.</text>
</comment>
<evidence type="ECO:0000256" key="1">
    <source>
        <dbReference type="SAM" id="Phobius"/>
    </source>
</evidence>
<feature type="transmembrane region" description="Helical" evidence="1">
    <location>
        <begin position="60"/>
        <end position="77"/>
    </location>
</feature>
<keyword evidence="3" id="KW-1185">Reference proteome</keyword>
<sequence>MEWFSFFLLSFPEVLLMLAVSFALLGISIKENLKSMIIFSLLYGGVSFTLNIYMMNSVKPLINLTVFALLVVIIFQFKMLHGFIISIIGFIFLVFFEIILLLPLTQIIPFEQIAASPWLRILAGIMTIHIPLLVTLLVIQRFKLVIKIPLLK</sequence>
<evidence type="ECO:0000313" key="2">
    <source>
        <dbReference type="EMBL" id="MBB5174196.1"/>
    </source>
</evidence>
<feature type="transmembrane region" description="Helical" evidence="1">
    <location>
        <begin position="117"/>
        <end position="139"/>
    </location>
</feature>
<evidence type="ECO:0000313" key="3">
    <source>
        <dbReference type="Proteomes" id="UP000551878"/>
    </source>
</evidence>
<keyword evidence="1" id="KW-1133">Transmembrane helix</keyword>
<reference evidence="2 3" key="1">
    <citation type="submission" date="2020-08" db="EMBL/GenBank/DDBJ databases">
        <title>Genomic Encyclopedia of Type Strains, Phase IV (KMG-IV): sequencing the most valuable type-strain genomes for metagenomic binning, comparative biology and taxonomic classification.</title>
        <authorList>
            <person name="Goeker M."/>
        </authorList>
    </citation>
    <scope>NUCLEOTIDE SEQUENCE [LARGE SCALE GENOMIC DNA]</scope>
    <source>
        <strain evidence="2 3">DSM 24696</strain>
    </source>
</reference>
<organism evidence="2 3">
    <name type="scientific">Texcoconibacillus texcoconensis</name>
    <dbReference type="NCBI Taxonomy" id="1095777"/>
    <lineage>
        <taxon>Bacteria</taxon>
        <taxon>Bacillati</taxon>
        <taxon>Bacillota</taxon>
        <taxon>Bacilli</taxon>
        <taxon>Bacillales</taxon>
        <taxon>Bacillaceae</taxon>
        <taxon>Texcoconibacillus</taxon>
    </lineage>
</organism>
<feature type="transmembrane region" description="Helical" evidence="1">
    <location>
        <begin position="84"/>
        <end position="105"/>
    </location>
</feature>
<gene>
    <name evidence="2" type="ORF">HNQ41_002390</name>
</gene>
<keyword evidence="1" id="KW-0812">Transmembrane</keyword>
<name>A0A840QRT3_9BACI</name>
<accession>A0A840QRT3</accession>
<feature type="transmembrane region" description="Helical" evidence="1">
    <location>
        <begin position="6"/>
        <end position="29"/>
    </location>
</feature>
<protein>
    <submittedName>
        <fullName evidence="2">Uncharacterized protein</fullName>
    </submittedName>
</protein>
<dbReference type="EMBL" id="JACHHB010000010">
    <property type="protein sequence ID" value="MBB5174196.1"/>
    <property type="molecule type" value="Genomic_DNA"/>
</dbReference>
<dbReference type="Proteomes" id="UP000551878">
    <property type="component" value="Unassembled WGS sequence"/>
</dbReference>
<dbReference type="RefSeq" id="WP_184664624.1">
    <property type="nucleotide sequence ID" value="NZ_JACHHB010000010.1"/>
</dbReference>
<proteinExistence type="predicted"/>
<feature type="transmembrane region" description="Helical" evidence="1">
    <location>
        <begin position="36"/>
        <end position="54"/>
    </location>
</feature>